<dbReference type="HOGENOM" id="CLU_047547_1_2_9"/>
<keyword evidence="6 8" id="KW-1133">Transmembrane helix</keyword>
<dbReference type="KEGG" id="tpz:Tph_c08780"/>
<dbReference type="NCBIfam" id="TIGR00912">
    <property type="entry name" value="2A0309"/>
    <property type="match status" value="1"/>
</dbReference>
<keyword evidence="5 8" id="KW-0812">Transmembrane</keyword>
<dbReference type="Pfam" id="PF03845">
    <property type="entry name" value="Spore_permease"/>
    <property type="match status" value="1"/>
</dbReference>
<feature type="transmembrane region" description="Helical" evidence="8">
    <location>
        <begin position="148"/>
        <end position="165"/>
    </location>
</feature>
<feature type="transmembrane region" description="Helical" evidence="8">
    <location>
        <begin position="12"/>
        <end position="35"/>
    </location>
</feature>
<evidence type="ECO:0000256" key="5">
    <source>
        <dbReference type="ARBA" id="ARBA00022692"/>
    </source>
</evidence>
<feature type="transmembrane region" description="Helical" evidence="8">
    <location>
        <begin position="118"/>
        <end position="136"/>
    </location>
</feature>
<dbReference type="InterPro" id="IPR004761">
    <property type="entry name" value="Spore_GerAB"/>
</dbReference>
<feature type="transmembrane region" description="Helical" evidence="8">
    <location>
        <begin position="307"/>
        <end position="323"/>
    </location>
</feature>
<feature type="transmembrane region" description="Helical" evidence="8">
    <location>
        <begin position="217"/>
        <end position="242"/>
    </location>
</feature>
<protein>
    <submittedName>
        <fullName evidence="9">Spore germination protein KB</fullName>
    </submittedName>
</protein>
<evidence type="ECO:0000256" key="2">
    <source>
        <dbReference type="ARBA" id="ARBA00007998"/>
    </source>
</evidence>
<dbReference type="EMBL" id="CP003732">
    <property type="protein sequence ID" value="AFV11108.1"/>
    <property type="molecule type" value="Genomic_DNA"/>
</dbReference>
<proteinExistence type="inferred from homology"/>
<feature type="transmembrane region" description="Helical" evidence="8">
    <location>
        <begin position="41"/>
        <end position="62"/>
    </location>
</feature>
<dbReference type="Proteomes" id="UP000000467">
    <property type="component" value="Chromosome"/>
</dbReference>
<evidence type="ECO:0000256" key="1">
    <source>
        <dbReference type="ARBA" id="ARBA00004141"/>
    </source>
</evidence>
<keyword evidence="10" id="KW-1185">Reference proteome</keyword>
<keyword evidence="4" id="KW-0309">Germination</keyword>
<feature type="transmembrane region" description="Helical" evidence="8">
    <location>
        <begin position="74"/>
        <end position="98"/>
    </location>
</feature>
<evidence type="ECO:0000256" key="4">
    <source>
        <dbReference type="ARBA" id="ARBA00022544"/>
    </source>
</evidence>
<sequence>MGIEKGRISWSQVIFLTANTILASMVLITPAFLTGTAGQDAWLAVLVAGFFGIVFGLVVFSLGRRFSHKNLVEYSIDLVGPWAGRLLGIVFGLFFLYLNSYIVRSFGDMLVTEAMPETPLVVFTILMVGLAAYGVYLGLEVFSRVNEIIFPLSVLIAVVFIGLGIPDMDFYQLKPLFERSFFDVLRGAMILFGFFAEGAFLLMIFPNLQTSGQDRKIVLAVSLILTITMLVDVVGLIALFGYEETSRFLFPSFELAKSVHLGIFIDRLESLVVGVWVATISLKVMVFYYISVLTFAEVFGLKDYRPLVLPFAFLLTGISVLGWSNSNQVRIFLQYYFPLLSINVLGGITLLLYIVSFWRRGKSEKGGGKNEEGAFPQD</sequence>
<dbReference type="STRING" id="1089553.Tph_c08780"/>
<evidence type="ECO:0000256" key="8">
    <source>
        <dbReference type="SAM" id="Phobius"/>
    </source>
</evidence>
<comment type="similarity">
    <text evidence="2">Belongs to the amino acid-polyamine-organocation (APC) superfamily. Spore germination protein (SGP) (TC 2.A.3.9) family.</text>
</comment>
<organism evidence="9 10">
    <name type="scientific">Thermacetogenium phaeum (strain ATCC BAA-254 / DSM 26808 / PB)</name>
    <dbReference type="NCBI Taxonomy" id="1089553"/>
    <lineage>
        <taxon>Bacteria</taxon>
        <taxon>Bacillati</taxon>
        <taxon>Bacillota</taxon>
        <taxon>Clostridia</taxon>
        <taxon>Thermoanaerobacterales</taxon>
        <taxon>Thermoanaerobacteraceae</taxon>
        <taxon>Thermacetogenium</taxon>
    </lineage>
</organism>
<keyword evidence="7 8" id="KW-0472">Membrane</keyword>
<dbReference type="GO" id="GO:0016020">
    <property type="term" value="C:membrane"/>
    <property type="evidence" value="ECO:0007669"/>
    <property type="project" value="UniProtKB-SubCell"/>
</dbReference>
<dbReference type="GO" id="GO:0009847">
    <property type="term" value="P:spore germination"/>
    <property type="evidence" value="ECO:0007669"/>
    <property type="project" value="InterPro"/>
</dbReference>
<reference evidence="9 10" key="1">
    <citation type="journal article" date="2012" name="BMC Genomics">
        <title>Genome-guided analysis of physiological and morphological traits of the fermentative acetate oxidizer Thermacetogenium phaeum.</title>
        <authorList>
            <person name="Oehler D."/>
            <person name="Poehlein A."/>
            <person name="Leimbach A."/>
            <person name="Muller N."/>
            <person name="Daniel R."/>
            <person name="Gottschalk G."/>
            <person name="Schink B."/>
        </authorList>
    </citation>
    <scope>NUCLEOTIDE SEQUENCE [LARGE SCALE GENOMIC DNA]</scope>
    <source>
        <strain evidence="10">ATCC BAA-254 / DSM 26808 / PB</strain>
    </source>
</reference>
<dbReference type="PANTHER" id="PTHR34975:SF2">
    <property type="entry name" value="SPORE GERMINATION PROTEIN A2"/>
    <property type="match status" value="1"/>
</dbReference>
<evidence type="ECO:0000256" key="6">
    <source>
        <dbReference type="ARBA" id="ARBA00022989"/>
    </source>
</evidence>
<dbReference type="PANTHER" id="PTHR34975">
    <property type="entry name" value="SPORE GERMINATION PROTEIN A2"/>
    <property type="match status" value="1"/>
</dbReference>
<dbReference type="RefSeq" id="WP_015049989.1">
    <property type="nucleotide sequence ID" value="NC_018870.1"/>
</dbReference>
<evidence type="ECO:0000313" key="9">
    <source>
        <dbReference type="EMBL" id="AFV11108.1"/>
    </source>
</evidence>
<dbReference type="Gene3D" id="1.20.1740.10">
    <property type="entry name" value="Amino acid/polyamine transporter I"/>
    <property type="match status" value="1"/>
</dbReference>
<dbReference type="OrthoDB" id="1675410at2"/>
<accession>K4LE12</accession>
<feature type="transmembrane region" description="Helical" evidence="8">
    <location>
        <begin position="335"/>
        <end position="355"/>
    </location>
</feature>
<comment type="subcellular location">
    <subcellularLocation>
        <location evidence="1">Membrane</location>
        <topology evidence="1">Multi-pass membrane protein</topology>
    </subcellularLocation>
</comment>
<dbReference type="AlphaFoldDB" id="K4LE12"/>
<feature type="transmembrane region" description="Helical" evidence="8">
    <location>
        <begin position="185"/>
        <end position="205"/>
    </location>
</feature>
<keyword evidence="3" id="KW-0813">Transport</keyword>
<dbReference type="eggNOG" id="COG0531">
    <property type="taxonomic scope" value="Bacteria"/>
</dbReference>
<evidence type="ECO:0000256" key="7">
    <source>
        <dbReference type="ARBA" id="ARBA00023136"/>
    </source>
</evidence>
<gene>
    <name evidence="9" type="primary">gerKB1</name>
    <name evidence="9" type="ordered locus">Tph_c08780</name>
</gene>
<evidence type="ECO:0000313" key="10">
    <source>
        <dbReference type="Proteomes" id="UP000000467"/>
    </source>
</evidence>
<evidence type="ECO:0000256" key="3">
    <source>
        <dbReference type="ARBA" id="ARBA00022448"/>
    </source>
</evidence>
<feature type="transmembrane region" description="Helical" evidence="8">
    <location>
        <begin position="271"/>
        <end position="295"/>
    </location>
</feature>
<name>K4LE12_THEPS</name>